<organism evidence="1 2">
    <name type="scientific">Diaphorina citri</name>
    <name type="common">Asian citrus psyllid</name>
    <dbReference type="NCBI Taxonomy" id="121845"/>
    <lineage>
        <taxon>Eukaryota</taxon>
        <taxon>Metazoa</taxon>
        <taxon>Ecdysozoa</taxon>
        <taxon>Arthropoda</taxon>
        <taxon>Hexapoda</taxon>
        <taxon>Insecta</taxon>
        <taxon>Pterygota</taxon>
        <taxon>Neoptera</taxon>
        <taxon>Paraneoptera</taxon>
        <taxon>Hemiptera</taxon>
        <taxon>Sternorrhyncha</taxon>
        <taxon>Psylloidea</taxon>
        <taxon>Psyllidae</taxon>
        <taxon>Diaphorininae</taxon>
        <taxon>Diaphorina</taxon>
    </lineage>
</organism>
<sequence>MLQIETTVSELDITMPRNYKTPAGSVQYKKQDPGLIEKAVEYQEETEGEEQASLASLLSISYLLRRMNTFTVKGSRKPVNPTQTIILTNSTYGIGYWGT</sequence>
<gene>
    <name evidence="2" type="primary">LOC108252884</name>
</gene>
<dbReference type="Proteomes" id="UP000079169">
    <property type="component" value="Unplaced"/>
</dbReference>
<dbReference type="GeneID" id="108252884"/>
<dbReference type="AlphaFoldDB" id="A0A1S4EG91"/>
<protein>
    <submittedName>
        <fullName evidence="2">Uncharacterized protein LOC108252884 isoform X3</fullName>
    </submittedName>
</protein>
<dbReference type="RefSeq" id="XP_017301226.1">
    <property type="nucleotide sequence ID" value="XM_017445737.2"/>
</dbReference>
<reference evidence="2" key="1">
    <citation type="submission" date="2025-08" db="UniProtKB">
        <authorList>
            <consortium name="RefSeq"/>
        </authorList>
    </citation>
    <scope>IDENTIFICATION</scope>
</reference>
<name>A0A1S4EG91_DIACI</name>
<evidence type="ECO:0000313" key="1">
    <source>
        <dbReference type="Proteomes" id="UP000079169"/>
    </source>
</evidence>
<proteinExistence type="predicted"/>
<evidence type="ECO:0000313" key="2">
    <source>
        <dbReference type="RefSeq" id="XP_017301226.1"/>
    </source>
</evidence>
<keyword evidence="1" id="KW-1185">Reference proteome</keyword>
<accession>A0A1S4EG91</accession>